<dbReference type="EMBL" id="OX597819">
    <property type="protein sequence ID" value="CAI9723880.1"/>
    <property type="molecule type" value="Genomic_DNA"/>
</dbReference>
<evidence type="ECO:0000313" key="3">
    <source>
        <dbReference type="Proteomes" id="UP001162480"/>
    </source>
</evidence>
<feature type="region of interest" description="Disordered" evidence="1">
    <location>
        <begin position="131"/>
        <end position="160"/>
    </location>
</feature>
<dbReference type="AlphaFoldDB" id="A0AA36AX23"/>
<organism evidence="2 3">
    <name type="scientific">Octopus vulgaris</name>
    <name type="common">Common octopus</name>
    <dbReference type="NCBI Taxonomy" id="6645"/>
    <lineage>
        <taxon>Eukaryota</taxon>
        <taxon>Metazoa</taxon>
        <taxon>Spiralia</taxon>
        <taxon>Lophotrochozoa</taxon>
        <taxon>Mollusca</taxon>
        <taxon>Cephalopoda</taxon>
        <taxon>Coleoidea</taxon>
        <taxon>Octopodiformes</taxon>
        <taxon>Octopoda</taxon>
        <taxon>Incirrata</taxon>
        <taxon>Octopodidae</taxon>
        <taxon>Octopus</taxon>
    </lineage>
</organism>
<reference evidence="2" key="1">
    <citation type="submission" date="2023-08" db="EMBL/GenBank/DDBJ databases">
        <authorList>
            <person name="Alioto T."/>
            <person name="Alioto T."/>
            <person name="Gomez Garrido J."/>
        </authorList>
    </citation>
    <scope>NUCLEOTIDE SEQUENCE</scope>
</reference>
<evidence type="ECO:0000313" key="2">
    <source>
        <dbReference type="EMBL" id="CAI9723880.1"/>
    </source>
</evidence>
<accession>A0AA36AX23</accession>
<evidence type="ECO:0000256" key="1">
    <source>
        <dbReference type="SAM" id="MobiDB-lite"/>
    </source>
</evidence>
<protein>
    <submittedName>
        <fullName evidence="2">Uncharacterized protein</fullName>
    </submittedName>
</protein>
<gene>
    <name evidence="2" type="ORF">OCTVUL_1B018589</name>
</gene>
<proteinExistence type="predicted"/>
<keyword evidence="3" id="KW-1185">Reference proteome</keyword>
<name>A0AA36AX23_OCTVU</name>
<sequence>MLCHQLQSAELHDKYLCFLTTDVIDAHCLTHTFPIAMQFMTEGFSSFGYLPTPTPTPSERLPHASPAFYAATEIFGAAPASHVAGHVTSAIQRTEPSQLSINSSPLPRDFTHRTTVLNSFAPPASFPSATSPANGRAFPAANSPGPIELYNSGQERSTDHSKLPQWIPLIPSNGQLLKSNRHSLKAGFNISLVKTSTTKWS</sequence>
<dbReference type="Proteomes" id="UP001162480">
    <property type="component" value="Chromosome 6"/>
</dbReference>